<gene>
    <name evidence="2" type="ORF">HMPREF0026_02644</name>
</gene>
<feature type="transmembrane region" description="Helical" evidence="1">
    <location>
        <begin position="44"/>
        <end position="65"/>
    </location>
</feature>
<dbReference type="HOGENOM" id="CLU_1458317_0_0_6"/>
<evidence type="ECO:0000256" key="1">
    <source>
        <dbReference type="SAM" id="Phobius"/>
    </source>
</evidence>
<feature type="transmembrane region" description="Helical" evidence="1">
    <location>
        <begin position="12"/>
        <end position="32"/>
    </location>
</feature>
<keyword evidence="1" id="KW-0472">Membrane</keyword>
<sequence length="189" mass="21672">MRQNMSTQQNESLGFIRVMMVLSSFSPLFILWALRGNKEVSDLYLIPICAFFVIIPNIFLWRRITVAKKQNDKRTIKVGTADDHKDHILVYLFATLLPFYSVGIESLRDVGTTLVALVFVIFLFLHLNLHYMNILFALQGYRIFTICPPEDNNSISGKTPQVLITKRAIVLNGDEIVAYRLSNTVFLEI</sequence>
<evidence type="ECO:0000313" key="3">
    <source>
        <dbReference type="Proteomes" id="UP000018442"/>
    </source>
</evidence>
<proteinExistence type="predicted"/>
<protein>
    <submittedName>
        <fullName evidence="2">Uncharacterized protein</fullName>
    </submittedName>
</protein>
<dbReference type="AlphaFoldDB" id="D0SQ84"/>
<accession>D0SQ84</accession>
<dbReference type="EMBL" id="GG705014">
    <property type="protein sequence ID" value="EEY91907.1"/>
    <property type="molecule type" value="Genomic_DNA"/>
</dbReference>
<feature type="transmembrane region" description="Helical" evidence="1">
    <location>
        <begin position="110"/>
        <end position="129"/>
    </location>
</feature>
<keyword evidence="1" id="KW-0812">Transmembrane</keyword>
<organism evidence="2 3">
    <name type="scientific">Acinetobacter junii SH205</name>
    <dbReference type="NCBI Taxonomy" id="575587"/>
    <lineage>
        <taxon>Bacteria</taxon>
        <taxon>Pseudomonadati</taxon>
        <taxon>Pseudomonadota</taxon>
        <taxon>Gammaproteobacteria</taxon>
        <taxon>Moraxellales</taxon>
        <taxon>Moraxellaceae</taxon>
        <taxon>Acinetobacter</taxon>
    </lineage>
</organism>
<feature type="transmembrane region" description="Helical" evidence="1">
    <location>
        <begin position="86"/>
        <end position="104"/>
    </location>
</feature>
<keyword evidence="1" id="KW-1133">Transmembrane helix</keyword>
<evidence type="ECO:0000313" key="2">
    <source>
        <dbReference type="EMBL" id="EEY91907.1"/>
    </source>
</evidence>
<reference evidence="3" key="1">
    <citation type="journal article" date="2012" name="PLoS ONE">
        <title>The success of Acinetobacter species; genetic, metabolic and virulence attributes.</title>
        <authorList>
            <person name="Peleg A.Y."/>
            <person name="de Breij A."/>
            <person name="Adams M.D."/>
            <person name="Cerqueira G.M."/>
            <person name="Mocali S."/>
            <person name="Galardini M."/>
            <person name="Nibbering P.H."/>
            <person name="Earl A.M."/>
            <person name="Ward D.V."/>
            <person name="Paterson D.L."/>
            <person name="Seifert H."/>
            <person name="Dijkshoorn L."/>
        </authorList>
    </citation>
    <scope>NUCLEOTIDE SEQUENCE [LARGE SCALE GENOMIC DNA]</scope>
    <source>
        <strain evidence="3">SH205</strain>
    </source>
</reference>
<name>D0SQ84_ACIJU</name>
<dbReference type="Proteomes" id="UP000018442">
    <property type="component" value="Unassembled WGS sequence"/>
</dbReference>